<dbReference type="InterPro" id="IPR045155">
    <property type="entry name" value="Beta-lactam_cat"/>
</dbReference>
<dbReference type="PANTHER" id="PTHR35333">
    <property type="entry name" value="BETA-LACTAMASE"/>
    <property type="match status" value="1"/>
</dbReference>
<keyword evidence="3" id="KW-1185">Reference proteome</keyword>
<evidence type="ECO:0000313" key="2">
    <source>
        <dbReference type="EMBL" id="GAA3387148.1"/>
    </source>
</evidence>
<feature type="domain" description="Beta-lactamase class A catalytic" evidence="1">
    <location>
        <begin position="151"/>
        <end position="339"/>
    </location>
</feature>
<evidence type="ECO:0000259" key="1">
    <source>
        <dbReference type="Pfam" id="PF13354"/>
    </source>
</evidence>
<dbReference type="Proteomes" id="UP001501676">
    <property type="component" value="Unassembled WGS sequence"/>
</dbReference>
<dbReference type="Gene3D" id="3.10.450.280">
    <property type="match status" value="1"/>
</dbReference>
<organism evidence="2 3">
    <name type="scientific">Cryptosporangium minutisporangium</name>
    <dbReference type="NCBI Taxonomy" id="113569"/>
    <lineage>
        <taxon>Bacteria</taxon>
        <taxon>Bacillati</taxon>
        <taxon>Actinomycetota</taxon>
        <taxon>Actinomycetes</taxon>
        <taxon>Cryptosporangiales</taxon>
        <taxon>Cryptosporangiaceae</taxon>
        <taxon>Cryptosporangium</taxon>
    </lineage>
</organism>
<sequence length="422" mass="45212">MPIVYSRSDAASMPGLPALADRQSPLLPSTPVGRQVQWLCEVSHRAPISDAELRAHTSLPSVSTPPGLRVESFRAQPRQAERRAYAVLRDADGDRHHLMLETDAAGRIRALRFTPIPRSWAELGDTVRGLAPRASFLASEIDRDGQIRPVYGVAPTTPRPIGSAMALYVLGALAHAAGQGRLRWDEPLAVRDAWKTDLTSSVGSVPDGTMLALRRYADDAIFSGDASAIDHLLGRLGRGAVEAQQVRFGHAQIGANLPFLTARETTQLKTHPHVGEEYLATDGPRERLGYLRDVVAHLPRPTGFPDEPRFTDSVEWFASPADVCRAFAGLVRQATTQPAVGAVLGQQGTASLGLDVGRWPVGWSKGGAEPGVVTENFLAGTPSGRTFAVSLMVTDPDRPLDVDATRAVLRACAAGAFTLLLG</sequence>
<comment type="caution">
    <text evidence="2">The sequence shown here is derived from an EMBL/GenBank/DDBJ whole genome shotgun (WGS) entry which is preliminary data.</text>
</comment>
<evidence type="ECO:0000313" key="3">
    <source>
        <dbReference type="Proteomes" id="UP001501676"/>
    </source>
</evidence>
<proteinExistence type="predicted"/>
<dbReference type="Gene3D" id="3.40.710.10">
    <property type="entry name" value="DD-peptidase/beta-lactamase superfamily"/>
    <property type="match status" value="1"/>
</dbReference>
<name>A0ABP6SY45_9ACTN</name>
<protein>
    <recommendedName>
        <fullName evidence="1">Beta-lactamase class A catalytic domain-containing protein</fullName>
    </recommendedName>
</protein>
<dbReference type="InterPro" id="IPR000871">
    <property type="entry name" value="Beta-lactam_class-A"/>
</dbReference>
<dbReference type="PANTHER" id="PTHR35333:SF5">
    <property type="entry name" value="CONSERVED LIPOPROTEIN LPQF-RELATED"/>
    <property type="match status" value="1"/>
</dbReference>
<dbReference type="SUPFAM" id="SSF56601">
    <property type="entry name" value="beta-lactamase/transpeptidase-like"/>
    <property type="match status" value="1"/>
</dbReference>
<accession>A0ABP6SY45</accession>
<dbReference type="Pfam" id="PF13354">
    <property type="entry name" value="Beta-lactamase2"/>
    <property type="match status" value="1"/>
</dbReference>
<dbReference type="EMBL" id="BAAAYN010000017">
    <property type="protein sequence ID" value="GAA3387148.1"/>
    <property type="molecule type" value="Genomic_DNA"/>
</dbReference>
<dbReference type="InterPro" id="IPR012338">
    <property type="entry name" value="Beta-lactam/transpept-like"/>
</dbReference>
<gene>
    <name evidence="2" type="ORF">GCM10020369_28600</name>
</gene>
<reference evidence="3" key="1">
    <citation type="journal article" date="2019" name="Int. J. Syst. Evol. Microbiol.">
        <title>The Global Catalogue of Microorganisms (GCM) 10K type strain sequencing project: providing services to taxonomists for standard genome sequencing and annotation.</title>
        <authorList>
            <consortium name="The Broad Institute Genomics Platform"/>
            <consortium name="The Broad Institute Genome Sequencing Center for Infectious Disease"/>
            <person name="Wu L."/>
            <person name="Ma J."/>
        </authorList>
    </citation>
    <scope>NUCLEOTIDE SEQUENCE [LARGE SCALE GENOMIC DNA]</scope>
    <source>
        <strain evidence="3">JCM 9458</strain>
    </source>
</reference>